<dbReference type="AlphaFoldDB" id="A0A847D5F1"/>
<comment type="caution">
    <text evidence="1">The sequence shown here is derived from an EMBL/GenBank/DDBJ whole genome shotgun (WGS) entry which is preliminary data.</text>
</comment>
<evidence type="ECO:0000313" key="1">
    <source>
        <dbReference type="EMBL" id="NLD31860.1"/>
    </source>
</evidence>
<proteinExistence type="predicted"/>
<evidence type="ECO:0000313" key="2">
    <source>
        <dbReference type="Proteomes" id="UP000589373"/>
    </source>
</evidence>
<reference evidence="1 2" key="1">
    <citation type="journal article" date="2020" name="Biotechnol. Biofuels">
        <title>New insights from the biogas microbiome by comprehensive genome-resolved metagenomics of nearly 1600 species originating from multiple anaerobic digesters.</title>
        <authorList>
            <person name="Campanaro S."/>
            <person name="Treu L."/>
            <person name="Rodriguez-R L.M."/>
            <person name="Kovalovszki A."/>
            <person name="Ziels R.M."/>
            <person name="Maus I."/>
            <person name="Zhu X."/>
            <person name="Kougias P.G."/>
            <person name="Basile A."/>
            <person name="Luo G."/>
            <person name="Schluter A."/>
            <person name="Konstantinidis K.T."/>
            <person name="Angelidaki I."/>
        </authorList>
    </citation>
    <scope>NUCLEOTIDE SEQUENCE [LARGE SCALE GENOMIC DNA]</scope>
    <source>
        <strain evidence="1">AS07pgkLD_105</strain>
    </source>
</reference>
<sequence length="126" mass="14539">METPYYNYWQKGEAGAQSGLSVCVYPRMELSKLPRASQSRDKRSLDKLWVFPEDRYFNADIVHLFIFASFSSTPHVIFQVAAFCQIWQASVFHDTSSQLPDLCNLIDISPFCSPTFLDLKDNLFNK</sequence>
<protein>
    <submittedName>
        <fullName evidence="1">Uncharacterized protein</fullName>
    </submittedName>
</protein>
<gene>
    <name evidence="1" type="ORF">GX662_06320</name>
</gene>
<organism evidence="1 2">
    <name type="scientific">Trichococcus flocculiformis</name>
    <dbReference type="NCBI Taxonomy" id="82803"/>
    <lineage>
        <taxon>Bacteria</taxon>
        <taxon>Bacillati</taxon>
        <taxon>Bacillota</taxon>
        <taxon>Bacilli</taxon>
        <taxon>Lactobacillales</taxon>
        <taxon>Carnobacteriaceae</taxon>
        <taxon>Trichococcus</taxon>
    </lineage>
</organism>
<name>A0A847D5F1_9LACT</name>
<dbReference type="EMBL" id="JAAZCD010000144">
    <property type="protein sequence ID" value="NLD31860.1"/>
    <property type="molecule type" value="Genomic_DNA"/>
</dbReference>
<dbReference type="Proteomes" id="UP000589373">
    <property type="component" value="Unassembled WGS sequence"/>
</dbReference>
<dbReference type="RefSeq" id="WP_276645759.1">
    <property type="nucleotide sequence ID" value="NZ_JAAZCD010000144.1"/>
</dbReference>
<accession>A0A847D5F1</accession>